<feature type="region of interest" description="Disordered" evidence="1">
    <location>
        <begin position="1"/>
        <end position="25"/>
    </location>
</feature>
<dbReference type="AlphaFoldDB" id="A0A0D6R878"/>
<feature type="domain" description="BCNT-C" evidence="2">
    <location>
        <begin position="193"/>
        <end position="273"/>
    </location>
</feature>
<dbReference type="Pfam" id="PF07572">
    <property type="entry name" value="BCNT"/>
    <property type="match status" value="1"/>
</dbReference>
<reference evidence="3" key="1">
    <citation type="submission" date="2015-03" db="EMBL/GenBank/DDBJ databases">
        <title>A transcriptome of Araucaria cunninghamii, an australian fine timber species.</title>
        <authorList>
            <person name="Jing Yi C.J.Y."/>
            <person name="Yin San L.Y.S."/>
            <person name="Abdul Karim S.S."/>
            <person name="Wan Azmi N.N."/>
            <person name="Hercus R.R."/>
            <person name="Croft L.L."/>
        </authorList>
    </citation>
    <scope>NUCLEOTIDE SEQUENCE</scope>
    <source>
        <strain evidence="3">MI0301</strain>
        <tissue evidence="3">Leaf</tissue>
    </source>
</reference>
<dbReference type="InterPro" id="IPR027124">
    <property type="entry name" value="Swc5/CFDP1/2"/>
</dbReference>
<accession>A0A0D6R878</accession>
<evidence type="ECO:0000313" key="3">
    <source>
        <dbReference type="EMBL" id="JAG99054.1"/>
    </source>
</evidence>
<dbReference type="PANTHER" id="PTHR48295:SF1">
    <property type="entry name" value="SWR1-COMPLEX PROTEIN 5"/>
    <property type="match status" value="1"/>
</dbReference>
<dbReference type="InterPro" id="IPR011421">
    <property type="entry name" value="BCNT-C"/>
</dbReference>
<dbReference type="PANTHER" id="PTHR48295">
    <property type="entry name" value="CRANIOFACIAL DEVELOPMENT PROTEIN 1"/>
    <property type="match status" value="1"/>
</dbReference>
<evidence type="ECO:0000259" key="2">
    <source>
        <dbReference type="PROSITE" id="PS51279"/>
    </source>
</evidence>
<evidence type="ECO:0000256" key="1">
    <source>
        <dbReference type="SAM" id="MobiDB-lite"/>
    </source>
</evidence>
<name>A0A0D6R878_ARACU</name>
<proteinExistence type="predicted"/>
<protein>
    <recommendedName>
        <fullName evidence="2">BCNT-C domain-containing protein</fullName>
    </recommendedName>
</protein>
<dbReference type="PROSITE" id="PS51279">
    <property type="entry name" value="BCNT_C"/>
    <property type="match status" value="1"/>
</dbReference>
<dbReference type="EMBL" id="GCKF01010281">
    <property type="protein sequence ID" value="JAG99054.1"/>
    <property type="molecule type" value="Transcribed_RNA"/>
</dbReference>
<sequence>MAVDGADSGNTKKREDEVVVSGTAEDEKAAVDPLVQLKTDAMKARIDAVWEQMNSNGSTKMPNIVSKKSKVAGDKPKHQNAVPEWMASLGMAPKKPSLINLNSSIAQASSDGVELKIQQKAQSKENNESSEEARKFAAAALAAVKEAAAANKEGKIEVNEVRDFAGEEVKVRKFVDPDSKEAQMAQEKARMQASSSSGLDKLLEQISKKRKLTILDKSKKDWGEYKEEKGLEDELDAYKKSGDKYLDKVSFLQRAELREYERERELRLAQMAKRRADSQRE</sequence>
<organism evidence="3">
    <name type="scientific">Araucaria cunninghamii</name>
    <name type="common">Hoop pine</name>
    <name type="synonym">Moreton Bay pine</name>
    <dbReference type="NCBI Taxonomy" id="56994"/>
    <lineage>
        <taxon>Eukaryota</taxon>
        <taxon>Viridiplantae</taxon>
        <taxon>Streptophyta</taxon>
        <taxon>Embryophyta</taxon>
        <taxon>Tracheophyta</taxon>
        <taxon>Spermatophyta</taxon>
        <taxon>Pinopsida</taxon>
        <taxon>Pinidae</taxon>
        <taxon>Conifers II</taxon>
        <taxon>Araucariales</taxon>
        <taxon>Araucariaceae</taxon>
        <taxon>Araucaria</taxon>
    </lineage>
</organism>